<proteinExistence type="predicted"/>
<evidence type="ECO:0000256" key="2">
    <source>
        <dbReference type="SAM" id="Phobius"/>
    </source>
</evidence>
<dbReference type="Proteomes" id="UP000294535">
    <property type="component" value="Unassembled WGS sequence"/>
</dbReference>
<dbReference type="EMBL" id="SNYF01000005">
    <property type="protein sequence ID" value="TDQ19551.1"/>
    <property type="molecule type" value="Genomic_DNA"/>
</dbReference>
<gene>
    <name evidence="3" type="ORF">DFQ04_1374</name>
</gene>
<keyword evidence="2" id="KW-1133">Transmembrane helix</keyword>
<dbReference type="AlphaFoldDB" id="A0A4R6T9T5"/>
<keyword evidence="2" id="KW-0472">Membrane</keyword>
<evidence type="ECO:0000313" key="3">
    <source>
        <dbReference type="EMBL" id="TDQ19551.1"/>
    </source>
</evidence>
<comment type="caution">
    <text evidence="3">The sequence shown here is derived from an EMBL/GenBank/DDBJ whole genome shotgun (WGS) entry which is preliminary data.</text>
</comment>
<name>A0A4R6T9T5_9BACT</name>
<feature type="region of interest" description="Disordered" evidence="1">
    <location>
        <begin position="1"/>
        <end position="27"/>
    </location>
</feature>
<keyword evidence="4" id="KW-1185">Reference proteome</keyword>
<evidence type="ECO:0000313" key="4">
    <source>
        <dbReference type="Proteomes" id="UP000294535"/>
    </source>
</evidence>
<keyword evidence="2" id="KW-0812">Transmembrane</keyword>
<evidence type="ECO:0000256" key="1">
    <source>
        <dbReference type="SAM" id="MobiDB-lite"/>
    </source>
</evidence>
<feature type="transmembrane region" description="Helical" evidence="2">
    <location>
        <begin position="64"/>
        <end position="82"/>
    </location>
</feature>
<reference evidence="3 4" key="1">
    <citation type="submission" date="2019-03" db="EMBL/GenBank/DDBJ databases">
        <title>Genomic Encyclopedia of Type Strains, Phase III (KMG-III): the genomes of soil and plant-associated and newly described type strains.</title>
        <authorList>
            <person name="Whitman W."/>
        </authorList>
    </citation>
    <scope>NUCLEOTIDE SEQUENCE [LARGE SCALE GENOMIC DNA]</scope>
    <source>
        <strain evidence="3 4">CECT 8446</strain>
    </source>
</reference>
<protein>
    <submittedName>
        <fullName evidence="3">Uncharacterized protein</fullName>
    </submittedName>
</protein>
<sequence>MTGGIGFSRQGKQSFEENHKLGKIRNNSLRTSLGRKVENSDSSQLEESLQFQNLKRVQAKGGSWKLVLISVLILLVIVWIISRIF</sequence>
<organism evidence="3 4">
    <name type="scientific">Algoriphagus boseongensis</name>
    <dbReference type="NCBI Taxonomy" id="1442587"/>
    <lineage>
        <taxon>Bacteria</taxon>
        <taxon>Pseudomonadati</taxon>
        <taxon>Bacteroidota</taxon>
        <taxon>Cytophagia</taxon>
        <taxon>Cytophagales</taxon>
        <taxon>Cyclobacteriaceae</taxon>
        <taxon>Algoriphagus</taxon>
    </lineage>
</organism>
<accession>A0A4R6T9T5</accession>